<reference evidence="1" key="1">
    <citation type="journal article" date="2015" name="Nature">
        <title>Complex archaea that bridge the gap between prokaryotes and eukaryotes.</title>
        <authorList>
            <person name="Spang A."/>
            <person name="Saw J.H."/>
            <person name="Jorgensen S.L."/>
            <person name="Zaremba-Niedzwiedzka K."/>
            <person name="Martijn J."/>
            <person name="Lind A.E."/>
            <person name="van Eijk R."/>
            <person name="Schleper C."/>
            <person name="Guy L."/>
            <person name="Ettema T.J."/>
        </authorList>
    </citation>
    <scope>NUCLEOTIDE SEQUENCE</scope>
</reference>
<accession>A0A0F8WFT6</accession>
<proteinExistence type="predicted"/>
<protein>
    <submittedName>
        <fullName evidence="1">Uncharacterized protein</fullName>
    </submittedName>
</protein>
<name>A0A0F8WFT6_9ZZZZ</name>
<organism evidence="1">
    <name type="scientific">marine sediment metagenome</name>
    <dbReference type="NCBI Taxonomy" id="412755"/>
    <lineage>
        <taxon>unclassified sequences</taxon>
        <taxon>metagenomes</taxon>
        <taxon>ecological metagenomes</taxon>
    </lineage>
</organism>
<gene>
    <name evidence="1" type="ORF">LCGC14_3074510</name>
</gene>
<evidence type="ECO:0000313" key="1">
    <source>
        <dbReference type="EMBL" id="KKK55443.1"/>
    </source>
</evidence>
<feature type="non-terminal residue" evidence="1">
    <location>
        <position position="1"/>
    </location>
</feature>
<dbReference type="AlphaFoldDB" id="A0A0F8WFT6"/>
<comment type="caution">
    <text evidence="1">The sequence shown here is derived from an EMBL/GenBank/DDBJ whole genome shotgun (WGS) entry which is preliminary data.</text>
</comment>
<sequence length="206" mass="23163">RGRPGQGRQGGLFLRRLIVRSPSHELPRYGGLMRGRVCTKCQKTKPESEYYLNRGRPRSACKKCWRKKNRTFYEKNKEDCVRKAVERKQHDPERAAAASRRSRRKLKVAVLRAYGGANPRCTCCGEGNVAFLVIDHIGGGGNAHRREISKGSTTSSGGKMYRWLRSNGYPAGFQILCHNCNFAKSAYGECPHVDTTIFEKVLGISV</sequence>
<dbReference type="EMBL" id="LAZR01065489">
    <property type="protein sequence ID" value="KKK55443.1"/>
    <property type="molecule type" value="Genomic_DNA"/>
</dbReference>